<evidence type="ECO:0000313" key="2">
    <source>
        <dbReference type="EMBL" id="TBU76689.1"/>
    </source>
</evidence>
<dbReference type="AlphaFoldDB" id="A0A4Q9QL96"/>
<keyword evidence="3" id="KW-1185">Reference proteome</keyword>
<evidence type="ECO:0000256" key="1">
    <source>
        <dbReference type="SAM" id="MobiDB-lite"/>
    </source>
</evidence>
<sequence length="159" mass="19045">MVTVFDYDNNGEYKKNGTIGEIVRPFYEFDAYVSTHPDRQGLPMSFLYLHHRYEDIKFSLAGLLPMDRFAEPHYALWDYLQNFMDTSRPLPDDPFHEPLRALDPTSAEHDRQNDRNPRYWRDMDDETYKLMVAEMEKRIATIDTMRRPNLMAKYCTYVD</sequence>
<dbReference type="EMBL" id="QJUI01000013">
    <property type="protein sequence ID" value="TBU76689.1"/>
    <property type="molecule type" value="Genomic_DNA"/>
</dbReference>
<reference evidence="2 3" key="1">
    <citation type="submission" date="2018-06" db="EMBL/GenBank/DDBJ databases">
        <title>Three novel Pseudomonas species isolated from symptomatic oak.</title>
        <authorList>
            <person name="Bueno-Gonzalez V."/>
            <person name="Brady C."/>
        </authorList>
    </citation>
    <scope>NUCLEOTIDE SEQUENCE [LARGE SCALE GENOMIC DNA]</scope>
    <source>
        <strain evidence="2 3">P9A</strain>
    </source>
</reference>
<protein>
    <submittedName>
        <fullName evidence="2">Uncharacterized protein</fullName>
    </submittedName>
</protein>
<accession>A0A4Q9QL96</accession>
<name>A0A4Q9QL96_9GAMM</name>
<organism evidence="2 3">
    <name type="scientific">Phytopseudomonas daroniae</name>
    <dbReference type="NCBI Taxonomy" id="2487519"/>
    <lineage>
        <taxon>Bacteria</taxon>
        <taxon>Pseudomonadati</taxon>
        <taxon>Pseudomonadota</taxon>
        <taxon>Gammaproteobacteria</taxon>
        <taxon>Pseudomonadales</taxon>
        <taxon>Pseudomonadaceae</taxon>
        <taxon>Phytopseudomonas</taxon>
    </lineage>
</organism>
<gene>
    <name evidence="2" type="ORF">DNK06_15465</name>
</gene>
<dbReference type="Proteomes" id="UP000292302">
    <property type="component" value="Unassembled WGS sequence"/>
</dbReference>
<feature type="region of interest" description="Disordered" evidence="1">
    <location>
        <begin position="94"/>
        <end position="119"/>
    </location>
</feature>
<proteinExistence type="predicted"/>
<comment type="caution">
    <text evidence="2">The sequence shown here is derived from an EMBL/GenBank/DDBJ whole genome shotgun (WGS) entry which is preliminary data.</text>
</comment>
<evidence type="ECO:0000313" key="3">
    <source>
        <dbReference type="Proteomes" id="UP000292302"/>
    </source>
</evidence>